<gene>
    <name evidence="3" type="ORF">BRADI_3g42877v3</name>
</gene>
<reference evidence="3 4" key="1">
    <citation type="journal article" date="2010" name="Nature">
        <title>Genome sequencing and analysis of the model grass Brachypodium distachyon.</title>
        <authorList>
            <consortium name="International Brachypodium Initiative"/>
        </authorList>
    </citation>
    <scope>NUCLEOTIDE SEQUENCE [LARGE SCALE GENOMIC DNA]</scope>
    <source>
        <strain evidence="3 4">Bd21</strain>
    </source>
</reference>
<dbReference type="EMBL" id="CM000882">
    <property type="protein sequence ID" value="KQJ99368.1"/>
    <property type="molecule type" value="Genomic_DNA"/>
</dbReference>
<evidence type="ECO:0008006" key="6">
    <source>
        <dbReference type="Google" id="ProtNLM"/>
    </source>
</evidence>
<evidence type="ECO:0000313" key="3">
    <source>
        <dbReference type="EMBL" id="KQJ99373.1"/>
    </source>
</evidence>
<reference evidence="4" key="3">
    <citation type="submission" date="2018-08" db="UniProtKB">
        <authorList>
            <consortium name="EnsemblPlants"/>
        </authorList>
    </citation>
    <scope>IDENTIFICATION</scope>
    <source>
        <strain evidence="4">cv. Bd21</strain>
    </source>
</reference>
<dbReference type="PANTHER" id="PTHR13743">
    <property type="entry name" value="BEIGE/BEACH-RELATED"/>
    <property type="match status" value="1"/>
</dbReference>
<dbReference type="SUPFAM" id="SSF102114">
    <property type="entry name" value="Radical SAM enzymes"/>
    <property type="match status" value="1"/>
</dbReference>
<dbReference type="EnsemblPlants" id="PNT68576">
    <property type="protein sequence ID" value="PNT68576"/>
    <property type="gene ID" value="BRADI_3g42877v3"/>
</dbReference>
<dbReference type="InterPro" id="IPR000409">
    <property type="entry name" value="BEACH_dom"/>
</dbReference>
<sequence>MSSLLKRMTTMTRRCCRRTSHFAETVRALKELKPEILVECLTSDFLGDLEGVASLANSGLDVYAHNIETVRSLQRVVRDPRAGGQYYQQDKDMSWLISSLHQIYSRRYLLRRSALELFMVDRSNFFFDFRRAKQILKRTQLMERWANWEISNFEYLMELNTLAGRSYNDITQYPVFPWIIPDYQSKVLNLDDPSTYRDLSKGRGSFLESR</sequence>
<dbReference type="EMBL" id="CM000882">
    <property type="protein sequence ID" value="PNT68576.1"/>
    <property type="molecule type" value="Genomic_DNA"/>
</dbReference>
<dbReference type="OrthoDB" id="26681at2759"/>
<dbReference type="PROSITE" id="PS50197">
    <property type="entry name" value="BEACH"/>
    <property type="match status" value="1"/>
</dbReference>
<dbReference type="InterPro" id="IPR058240">
    <property type="entry name" value="rSAM_sf"/>
</dbReference>
<evidence type="ECO:0000313" key="4">
    <source>
        <dbReference type="EnsemblPlants" id="KQJ99368"/>
    </source>
</evidence>
<dbReference type="Gramene" id="PNT68576">
    <property type="protein sequence ID" value="PNT68576"/>
    <property type="gene ID" value="BRADI_3g42877v3"/>
</dbReference>
<dbReference type="Gramene" id="KQJ99373">
    <property type="protein sequence ID" value="KQJ99373"/>
    <property type="gene ID" value="BRADI_3g42877v3"/>
</dbReference>
<dbReference type="InterPro" id="IPR023362">
    <property type="entry name" value="PH-BEACH_dom"/>
</dbReference>
<dbReference type="EnsemblPlants" id="KQJ99368">
    <property type="protein sequence ID" value="KQJ99368"/>
    <property type="gene ID" value="BRADI_3g42877v3"/>
</dbReference>
<organism evidence="3">
    <name type="scientific">Brachypodium distachyon</name>
    <name type="common">Purple false brome</name>
    <name type="synonym">Trachynia distachya</name>
    <dbReference type="NCBI Taxonomy" id="15368"/>
    <lineage>
        <taxon>Eukaryota</taxon>
        <taxon>Viridiplantae</taxon>
        <taxon>Streptophyta</taxon>
        <taxon>Embryophyta</taxon>
        <taxon>Tracheophyta</taxon>
        <taxon>Spermatophyta</taxon>
        <taxon>Magnoliopsida</taxon>
        <taxon>Liliopsida</taxon>
        <taxon>Poales</taxon>
        <taxon>Poaceae</taxon>
        <taxon>BOP clade</taxon>
        <taxon>Pooideae</taxon>
        <taxon>Stipodae</taxon>
        <taxon>Brachypodieae</taxon>
        <taxon>Brachypodium</taxon>
    </lineage>
</organism>
<dbReference type="Pfam" id="PF02138">
    <property type="entry name" value="Beach"/>
    <property type="match status" value="1"/>
</dbReference>
<dbReference type="PANTHER" id="PTHR13743:SF157">
    <property type="entry name" value="BEACH DOMAIN-CONTAINING PROTEIN C2"/>
    <property type="match status" value="1"/>
</dbReference>
<evidence type="ECO:0000259" key="1">
    <source>
        <dbReference type="PROSITE" id="PS50197"/>
    </source>
</evidence>
<dbReference type="Gramene" id="PNT68575">
    <property type="protein sequence ID" value="PNT68575"/>
    <property type="gene ID" value="BRADI_3g42877v3"/>
</dbReference>
<reference evidence="3" key="2">
    <citation type="submission" date="2017-06" db="EMBL/GenBank/DDBJ databases">
        <title>WGS assembly of Brachypodium distachyon.</title>
        <authorList>
            <consortium name="The International Brachypodium Initiative"/>
            <person name="Lucas S."/>
            <person name="Harmon-Smith M."/>
            <person name="Lail K."/>
            <person name="Tice H."/>
            <person name="Grimwood J."/>
            <person name="Bruce D."/>
            <person name="Barry K."/>
            <person name="Shu S."/>
            <person name="Lindquist E."/>
            <person name="Wang M."/>
            <person name="Pitluck S."/>
            <person name="Vogel J.P."/>
            <person name="Garvin D.F."/>
            <person name="Mockler T.C."/>
            <person name="Schmutz J."/>
            <person name="Rokhsar D."/>
            <person name="Bevan M.W."/>
        </authorList>
    </citation>
    <scope>NUCLEOTIDE SEQUENCE</scope>
    <source>
        <strain evidence="3">Bd21</strain>
    </source>
</reference>
<dbReference type="AlphaFoldDB" id="A0A0Q3M4E4"/>
<dbReference type="EnsemblPlants" id="KQJ99370">
    <property type="protein sequence ID" value="KQJ99370"/>
    <property type="gene ID" value="BRADI_3g42877v3"/>
</dbReference>
<dbReference type="Gramene" id="KQJ99368">
    <property type="protein sequence ID" value="KQJ99368"/>
    <property type="gene ID" value="BRADI_3g42877v3"/>
</dbReference>
<protein>
    <recommendedName>
        <fullName evidence="6">BEACH domain-containing protein</fullName>
    </recommendedName>
</protein>
<evidence type="ECO:0000259" key="2">
    <source>
        <dbReference type="PROSITE" id="PS51783"/>
    </source>
</evidence>
<dbReference type="ExpressionAtlas" id="A0A0Q3M4E4">
    <property type="expression patterns" value="baseline and differential"/>
</dbReference>
<dbReference type="EnsemblPlants" id="PNT68575">
    <property type="protein sequence ID" value="PNT68575"/>
    <property type="gene ID" value="BRADI_3g42877v3"/>
</dbReference>
<dbReference type="Gramene" id="KQJ99370">
    <property type="protein sequence ID" value="KQJ99370"/>
    <property type="gene ID" value="BRADI_3g42877v3"/>
</dbReference>
<dbReference type="Proteomes" id="UP000008810">
    <property type="component" value="Chromosome 3"/>
</dbReference>
<dbReference type="SMART" id="SM01026">
    <property type="entry name" value="Beach"/>
    <property type="match status" value="1"/>
</dbReference>
<proteinExistence type="predicted"/>
<dbReference type="Gene3D" id="2.30.29.30">
    <property type="entry name" value="Pleckstrin-homology domain (PH domain)/Phosphotyrosine-binding domain (PTB)"/>
    <property type="match status" value="1"/>
</dbReference>
<keyword evidence="5" id="KW-1185">Reference proteome</keyword>
<dbReference type="SUPFAM" id="SSF50729">
    <property type="entry name" value="PH domain-like"/>
    <property type="match status" value="1"/>
</dbReference>
<dbReference type="EnsemblPlants" id="KQJ99373">
    <property type="protein sequence ID" value="KQJ99373"/>
    <property type="gene ID" value="BRADI_3g42877v3"/>
</dbReference>
<accession>A0A0Q3M4E4</accession>
<evidence type="ECO:0000313" key="5">
    <source>
        <dbReference type="Proteomes" id="UP000008810"/>
    </source>
</evidence>
<dbReference type="EMBL" id="CM000882">
    <property type="protein sequence ID" value="KQJ99373.1"/>
    <property type="molecule type" value="Genomic_DNA"/>
</dbReference>
<dbReference type="EMBL" id="CM000882">
    <property type="protein sequence ID" value="KQJ99370.1"/>
    <property type="molecule type" value="Genomic_DNA"/>
</dbReference>
<dbReference type="InterPro" id="IPR050865">
    <property type="entry name" value="BEACH_Domain"/>
</dbReference>
<feature type="domain" description="BEACH" evidence="1">
    <location>
        <begin position="130"/>
        <end position="210"/>
    </location>
</feature>
<dbReference type="Gene3D" id="1.10.1540.10">
    <property type="entry name" value="BEACH domain"/>
    <property type="match status" value="1"/>
</dbReference>
<name>A0A0Q3M4E4_BRADI</name>
<feature type="domain" description="BEACH-type PH" evidence="2">
    <location>
        <begin position="29"/>
        <end position="143"/>
    </location>
</feature>
<dbReference type="InParanoid" id="A0A0Q3M4E4"/>
<dbReference type="InterPro" id="IPR011993">
    <property type="entry name" value="PH-like_dom_sf"/>
</dbReference>
<dbReference type="PROSITE" id="PS51783">
    <property type="entry name" value="PH_BEACH"/>
    <property type="match status" value="1"/>
</dbReference>
<dbReference type="EMBL" id="CM000882">
    <property type="protein sequence ID" value="PNT68575.1"/>
    <property type="molecule type" value="Genomic_DNA"/>
</dbReference>
<dbReference type="InterPro" id="IPR036372">
    <property type="entry name" value="BEACH_dom_sf"/>
</dbReference>
<dbReference type="Pfam" id="PF14844">
    <property type="entry name" value="PH_BEACH"/>
    <property type="match status" value="1"/>
</dbReference>
<dbReference type="SUPFAM" id="SSF81837">
    <property type="entry name" value="BEACH domain"/>
    <property type="match status" value="1"/>
</dbReference>